<keyword evidence="3" id="KW-1185">Reference proteome</keyword>
<evidence type="ECO:0000313" key="2">
    <source>
        <dbReference type="EMBL" id="KAJ6672423.1"/>
    </source>
</evidence>
<dbReference type="Pfam" id="PF00171">
    <property type="entry name" value="Aldedh"/>
    <property type="match status" value="1"/>
</dbReference>
<comment type="caution">
    <text evidence="2">The sequence shown here is derived from an EMBL/GenBank/DDBJ whole genome shotgun (WGS) entry which is preliminary data.</text>
</comment>
<reference evidence="2" key="2">
    <citation type="journal article" date="2023" name="Int. J. Mol. Sci.">
        <title>De Novo Assembly and Annotation of 11 Diverse Shrub Willow (Salix) Genomes Reveals Novel Gene Organization in Sex-Linked Regions.</title>
        <authorList>
            <person name="Hyden B."/>
            <person name="Feng K."/>
            <person name="Yates T.B."/>
            <person name="Jawdy S."/>
            <person name="Cereghino C."/>
            <person name="Smart L.B."/>
            <person name="Muchero W."/>
        </authorList>
    </citation>
    <scope>NUCLEOTIDE SEQUENCE [LARGE SCALE GENOMIC DNA]</scope>
    <source>
        <tissue evidence="2">Shoot tip</tissue>
    </source>
</reference>
<dbReference type="Gene3D" id="3.40.605.10">
    <property type="entry name" value="Aldehyde Dehydrogenase, Chain A, domain 1"/>
    <property type="match status" value="1"/>
</dbReference>
<dbReference type="OrthoDB" id="1669877at2759"/>
<accession>A0A9Q0SCW0</accession>
<evidence type="ECO:0000259" key="1">
    <source>
        <dbReference type="Pfam" id="PF00171"/>
    </source>
</evidence>
<evidence type="ECO:0000313" key="3">
    <source>
        <dbReference type="Proteomes" id="UP001151529"/>
    </source>
</evidence>
<name>A0A9Q0SCW0_SALVM</name>
<dbReference type="InterPro" id="IPR016161">
    <property type="entry name" value="Ald_DH/histidinol_DH"/>
</dbReference>
<reference evidence="2" key="1">
    <citation type="submission" date="2022-11" db="EMBL/GenBank/DDBJ databases">
        <authorList>
            <person name="Hyden B.L."/>
            <person name="Feng K."/>
            <person name="Yates T."/>
            <person name="Jawdy S."/>
            <person name="Smart L.B."/>
            <person name="Muchero W."/>
        </authorList>
    </citation>
    <scope>NUCLEOTIDE SEQUENCE</scope>
    <source>
        <tissue evidence="2">Shoot tip</tissue>
    </source>
</reference>
<gene>
    <name evidence="2" type="ORF">OIU85_013734</name>
</gene>
<protein>
    <submittedName>
        <fullName evidence="2">ALDEHYDE DEHYDROGENASE FAMILY 2 MEMBER B4 MITOCHONDRIAL</fullName>
    </submittedName>
</protein>
<dbReference type="PANTHER" id="PTHR11699">
    <property type="entry name" value="ALDEHYDE DEHYDROGENASE-RELATED"/>
    <property type="match status" value="1"/>
</dbReference>
<dbReference type="AlphaFoldDB" id="A0A9Q0SCW0"/>
<sequence length="185" mass="20479">MAEGGVEDVHRAVVAAHKAFDEGLWQKISAYERSLIMLRFADLIDKHRDELAALESWNSGKPYEQSAKFELPSFKRLFWLGDKIHGLTIPANRNHYVQTLHESIGVARQIIPWNFPLIMLAWKVGPALACGNAIVLKSTKQTPLTALHARKLFQKAGLPPGVLNVVSSYGPSDGATLASHMDVDK</sequence>
<dbReference type="FunFam" id="3.40.605.10:FF:000050">
    <property type="entry name" value="Aldehyde dehydrogenase, mitochondrial"/>
    <property type="match status" value="1"/>
</dbReference>
<dbReference type="InterPro" id="IPR016162">
    <property type="entry name" value="Ald_DH_N"/>
</dbReference>
<dbReference type="InterPro" id="IPR015590">
    <property type="entry name" value="Aldehyde_DH_dom"/>
</dbReference>
<dbReference type="SUPFAM" id="SSF53720">
    <property type="entry name" value="ALDH-like"/>
    <property type="match status" value="1"/>
</dbReference>
<dbReference type="Proteomes" id="UP001151529">
    <property type="component" value="Chromosome 12"/>
</dbReference>
<feature type="domain" description="Aldehyde dehydrogenase" evidence="1">
    <location>
        <begin position="2"/>
        <end position="185"/>
    </location>
</feature>
<dbReference type="EMBL" id="JAPFFL010000018">
    <property type="protein sequence ID" value="KAJ6672423.1"/>
    <property type="molecule type" value="Genomic_DNA"/>
</dbReference>
<dbReference type="GO" id="GO:0016491">
    <property type="term" value="F:oxidoreductase activity"/>
    <property type="evidence" value="ECO:0007669"/>
    <property type="project" value="InterPro"/>
</dbReference>
<organism evidence="2 3">
    <name type="scientific">Salix viminalis</name>
    <name type="common">Common osier</name>
    <name type="synonym">Basket willow</name>
    <dbReference type="NCBI Taxonomy" id="40686"/>
    <lineage>
        <taxon>Eukaryota</taxon>
        <taxon>Viridiplantae</taxon>
        <taxon>Streptophyta</taxon>
        <taxon>Embryophyta</taxon>
        <taxon>Tracheophyta</taxon>
        <taxon>Spermatophyta</taxon>
        <taxon>Magnoliopsida</taxon>
        <taxon>eudicotyledons</taxon>
        <taxon>Gunneridae</taxon>
        <taxon>Pentapetalae</taxon>
        <taxon>rosids</taxon>
        <taxon>fabids</taxon>
        <taxon>Malpighiales</taxon>
        <taxon>Salicaceae</taxon>
        <taxon>Saliceae</taxon>
        <taxon>Salix</taxon>
    </lineage>
</organism>
<proteinExistence type="predicted"/>
<feature type="non-terminal residue" evidence="2">
    <location>
        <position position="1"/>
    </location>
</feature>